<dbReference type="Proteomes" id="UP001589858">
    <property type="component" value="Unassembled WGS sequence"/>
</dbReference>
<dbReference type="Gene3D" id="3.40.1360.10">
    <property type="match status" value="1"/>
</dbReference>
<gene>
    <name evidence="1" type="ORF">ACFFF8_03065</name>
</gene>
<dbReference type="EMBL" id="JBHLTM010000014">
    <property type="protein sequence ID" value="MFC0683570.1"/>
    <property type="molecule type" value="Genomic_DNA"/>
</dbReference>
<dbReference type="InterPro" id="IPR034154">
    <property type="entry name" value="TOPRIM_DnaG/twinkle"/>
</dbReference>
<name>A0ABV6S2V9_9SPHN</name>
<proteinExistence type="predicted"/>
<keyword evidence="2" id="KW-1185">Reference proteome</keyword>
<organism evidence="1 2">
    <name type="scientific">Novosphingobium clariflavum</name>
    <dbReference type="NCBI Taxonomy" id="2029884"/>
    <lineage>
        <taxon>Bacteria</taxon>
        <taxon>Pseudomonadati</taxon>
        <taxon>Pseudomonadota</taxon>
        <taxon>Alphaproteobacteria</taxon>
        <taxon>Sphingomonadales</taxon>
        <taxon>Sphingomonadaceae</taxon>
        <taxon>Novosphingobium</taxon>
    </lineage>
</organism>
<dbReference type="Pfam" id="PF13155">
    <property type="entry name" value="Toprim_2"/>
    <property type="match status" value="1"/>
</dbReference>
<dbReference type="RefSeq" id="WP_267221702.1">
    <property type="nucleotide sequence ID" value="NZ_JAPCWC010000011.1"/>
</dbReference>
<accession>A0ABV6S2V9</accession>
<reference evidence="1 2" key="1">
    <citation type="submission" date="2024-09" db="EMBL/GenBank/DDBJ databases">
        <authorList>
            <person name="Sun Q."/>
            <person name="Mori K."/>
        </authorList>
    </citation>
    <scope>NUCLEOTIDE SEQUENCE [LARGE SCALE GENOMIC DNA]</scope>
    <source>
        <strain evidence="1 2">CICC 11035S</strain>
    </source>
</reference>
<evidence type="ECO:0000313" key="2">
    <source>
        <dbReference type="Proteomes" id="UP001589858"/>
    </source>
</evidence>
<sequence length="881" mass="100069">MSLAAEIMKGLQAQFGFRKTKGRWLQEGKCPDCGRLEAFCASEDPKIVQCGRREKCGWEDSVRNLLPDLFEDWSKRFPPTEENPNAAADAYLSHERGLDMRLLRGSYTQELYRCHKTGATGATVRFKVGDTTWERIIDRPGRFAKKAHFRAGGSWAGHCWVPPRLTVEELAAGADIWITEGIFDAVALCQVDRPAVSAMSVSVWPEHFLAEIRAACEAKKRRDRPRLIFAFDVGNAGVAFTRKFVDQARKEGWEATAAQVRPDGEGSKLDWNDLLLRHVSWKGEGRKAPLSDEMIDEYLWNGEVTLAKTARDKAKLIHEHKALGSFDFRHDNRLWWCKIRYDQENKPHRDVDEIANCAFRLLYRERDDIADETNYFLQIDFPGSQRTVKERFSASACANSGEFKKRLMAFAGMWSGSGEQLDRLMRNQTRLLKVVEPIPFTGYSAAHGAWLLGDIAVRQGRTVKLNSENYFDFGKQAVKLRSAERILDIEYDADKIAFEWVADLWTAYGPKGLIALAFFTMSFFAVQIREKQKSLGFLEITGLPGSGKTTLIEFLWKTTGRSGYEGFDPNKGTVAFLARNLMKVANLPVGLIEGGRDDDKGKGYKQFDYNELLVLYNGRSPRGTGQRSGGFETSEPPFLGSIYLMQNERIDAIPAVLERLMSMDIDKSRWSPATKVAAQRLENWPIEEVSGTIVHVIRNEAAYLKFYFERFAHHDQDMGKRVEGLTNTRPIKCHSQLAAGVEALSYLFPSVRPEWIAETLQVVDAMALDRQNSCGGDHPTVSDFWDKVQYLLEREKLDDHPEGKSVNQHRDRENHIAINLVDFEARCRNAGIAPPNMDQLKKLLRNSKSRKWIATKNVNNPAGRVLSCWVFDQPKKAERII</sequence>
<comment type="caution">
    <text evidence="1">The sequence shown here is derived from an EMBL/GenBank/DDBJ whole genome shotgun (WGS) entry which is preliminary data.</text>
</comment>
<dbReference type="CDD" id="cd01029">
    <property type="entry name" value="TOPRIM_primases"/>
    <property type="match status" value="1"/>
</dbReference>
<evidence type="ECO:0000313" key="1">
    <source>
        <dbReference type="EMBL" id="MFC0683570.1"/>
    </source>
</evidence>
<protein>
    <submittedName>
        <fullName evidence="1">Toprim domain-containing protein</fullName>
    </submittedName>
</protein>